<sequence>MVPGTSFRFDGQGTETAVDAMKRYCGLLDEQEMEGKSPAQWPATKELVGDHGEMVFEDDISQFCPKRAKILKSAVASTCPRLFQEPQTGSRPRRARLRPYEDLEDPARLPFERRRCPPRDARRCPPAQPRSHGMPDAPAACGS</sequence>
<proteinExistence type="predicted"/>
<evidence type="ECO:0000313" key="2">
    <source>
        <dbReference type="EMBL" id="GHI69719.1"/>
    </source>
</evidence>
<reference evidence="3" key="1">
    <citation type="submission" date="2023-07" db="EMBL/GenBank/DDBJ databases">
        <title>Whole genome shotgun sequence of Streptomyces nojiriensis NBRC 13794.</title>
        <authorList>
            <person name="Komaki H."/>
            <person name="Tamura T."/>
        </authorList>
    </citation>
    <scope>NUCLEOTIDE SEQUENCE [LARGE SCALE GENOMIC DNA]</scope>
    <source>
        <strain evidence="3">NBRC 13794</strain>
    </source>
</reference>
<feature type="compositionally biased region" description="Basic and acidic residues" evidence="1">
    <location>
        <begin position="98"/>
        <end position="123"/>
    </location>
</feature>
<keyword evidence="3" id="KW-1185">Reference proteome</keyword>
<protein>
    <submittedName>
        <fullName evidence="2">Uncharacterized protein</fullName>
    </submittedName>
</protein>
<name>A0ABQ3SNK3_9ACTN</name>
<accession>A0ABQ3SNK3</accession>
<evidence type="ECO:0000256" key="1">
    <source>
        <dbReference type="SAM" id="MobiDB-lite"/>
    </source>
</evidence>
<dbReference type="EMBL" id="BNEC01000005">
    <property type="protein sequence ID" value="GHI69719.1"/>
    <property type="molecule type" value="Genomic_DNA"/>
</dbReference>
<comment type="caution">
    <text evidence="2">The sequence shown here is derived from an EMBL/GenBank/DDBJ whole genome shotgun (WGS) entry which is preliminary data.</text>
</comment>
<feature type="region of interest" description="Disordered" evidence="1">
    <location>
        <begin position="83"/>
        <end position="143"/>
    </location>
</feature>
<gene>
    <name evidence="2" type="ORF">Snoj_36370</name>
</gene>
<organism evidence="2 3">
    <name type="scientific">Streptomyces nojiriensis</name>
    <dbReference type="NCBI Taxonomy" id="66374"/>
    <lineage>
        <taxon>Bacteria</taxon>
        <taxon>Bacillati</taxon>
        <taxon>Actinomycetota</taxon>
        <taxon>Actinomycetes</taxon>
        <taxon>Kitasatosporales</taxon>
        <taxon>Streptomycetaceae</taxon>
        <taxon>Streptomyces</taxon>
    </lineage>
</organism>
<evidence type="ECO:0000313" key="3">
    <source>
        <dbReference type="Proteomes" id="UP000613974"/>
    </source>
</evidence>
<dbReference type="Proteomes" id="UP000613974">
    <property type="component" value="Unassembled WGS sequence"/>
</dbReference>